<dbReference type="SUPFAM" id="SSF52540">
    <property type="entry name" value="P-loop containing nucleoside triphosphate hydrolases"/>
    <property type="match status" value="1"/>
</dbReference>
<evidence type="ECO:0000256" key="2">
    <source>
        <dbReference type="ARBA" id="ARBA00022840"/>
    </source>
</evidence>
<dbReference type="GO" id="GO:0004016">
    <property type="term" value="F:adenylate cyclase activity"/>
    <property type="evidence" value="ECO:0007669"/>
    <property type="project" value="UniProtKB-ARBA"/>
</dbReference>
<dbReference type="GO" id="GO:0035556">
    <property type="term" value="P:intracellular signal transduction"/>
    <property type="evidence" value="ECO:0007669"/>
    <property type="project" value="InterPro"/>
</dbReference>
<protein>
    <submittedName>
        <fullName evidence="5">Transcriptional regulator</fullName>
    </submittedName>
</protein>
<evidence type="ECO:0000256" key="3">
    <source>
        <dbReference type="SAM" id="MobiDB-lite"/>
    </source>
</evidence>
<feature type="compositionally biased region" description="Basic residues" evidence="3">
    <location>
        <begin position="1319"/>
        <end position="1334"/>
    </location>
</feature>
<keyword evidence="2" id="KW-0067">ATP-binding</keyword>
<dbReference type="Pfam" id="PF03704">
    <property type="entry name" value="BTAD"/>
    <property type="match status" value="1"/>
</dbReference>
<dbReference type="InterPro" id="IPR027417">
    <property type="entry name" value="P-loop_NTPase"/>
</dbReference>
<dbReference type="SUPFAM" id="SSF55073">
    <property type="entry name" value="Nucleotide cyclase"/>
    <property type="match status" value="1"/>
</dbReference>
<name>A0A562BPY6_9BURK</name>
<evidence type="ECO:0000256" key="1">
    <source>
        <dbReference type="ARBA" id="ARBA00022741"/>
    </source>
</evidence>
<feature type="region of interest" description="Disordered" evidence="3">
    <location>
        <begin position="1310"/>
        <end position="1334"/>
    </location>
</feature>
<reference evidence="5 6" key="1">
    <citation type="submission" date="2019-07" db="EMBL/GenBank/DDBJ databases">
        <title>Genome sequencing of lignin-degrading bacterial isolates.</title>
        <authorList>
            <person name="Gladden J."/>
        </authorList>
    </citation>
    <scope>NUCLEOTIDE SEQUENCE [LARGE SCALE GENOMIC DNA]</scope>
    <source>
        <strain evidence="5 6">J11</strain>
    </source>
</reference>
<dbReference type="Pfam" id="PF13191">
    <property type="entry name" value="AAA_16"/>
    <property type="match status" value="1"/>
</dbReference>
<dbReference type="Proteomes" id="UP000318141">
    <property type="component" value="Unassembled WGS sequence"/>
</dbReference>
<dbReference type="InterPro" id="IPR041664">
    <property type="entry name" value="AAA_16"/>
</dbReference>
<accession>A0A562BPY6</accession>
<dbReference type="PANTHER" id="PTHR16305:SF28">
    <property type="entry name" value="GUANYLATE CYCLASE DOMAIN-CONTAINING PROTEIN"/>
    <property type="match status" value="1"/>
</dbReference>
<dbReference type="PANTHER" id="PTHR16305">
    <property type="entry name" value="TESTICULAR SOLUBLE ADENYLYL CYCLASE"/>
    <property type="match status" value="1"/>
</dbReference>
<organism evidence="5 6">
    <name type="scientific">Cupriavidus gilardii J11</name>
    <dbReference type="NCBI Taxonomy" id="936133"/>
    <lineage>
        <taxon>Bacteria</taxon>
        <taxon>Pseudomonadati</taxon>
        <taxon>Pseudomonadota</taxon>
        <taxon>Betaproteobacteria</taxon>
        <taxon>Burkholderiales</taxon>
        <taxon>Burkholderiaceae</taxon>
        <taxon>Cupriavidus</taxon>
    </lineage>
</organism>
<feature type="compositionally biased region" description="Low complexity" evidence="3">
    <location>
        <begin position="252"/>
        <end position="285"/>
    </location>
</feature>
<dbReference type="InterPro" id="IPR011990">
    <property type="entry name" value="TPR-like_helical_dom_sf"/>
</dbReference>
<dbReference type="Gene3D" id="1.10.10.10">
    <property type="entry name" value="Winged helix-like DNA-binding domain superfamily/Winged helix DNA-binding domain"/>
    <property type="match status" value="1"/>
</dbReference>
<proteinExistence type="predicted"/>
<dbReference type="SMART" id="SM01043">
    <property type="entry name" value="BTAD"/>
    <property type="match status" value="1"/>
</dbReference>
<dbReference type="GO" id="GO:0003677">
    <property type="term" value="F:DNA binding"/>
    <property type="evidence" value="ECO:0007669"/>
    <property type="project" value="InterPro"/>
</dbReference>
<comment type="caution">
    <text evidence="5">The sequence shown here is derived from an EMBL/GenBank/DDBJ whole genome shotgun (WGS) entry which is preliminary data.</text>
</comment>
<dbReference type="InterPro" id="IPR019734">
    <property type="entry name" value="TPR_rpt"/>
</dbReference>
<dbReference type="InterPro" id="IPR016032">
    <property type="entry name" value="Sig_transdc_resp-reg_C-effctor"/>
</dbReference>
<dbReference type="SMART" id="SM00028">
    <property type="entry name" value="TPR"/>
    <property type="match status" value="5"/>
</dbReference>
<feature type="domain" description="Bacterial transcriptional activator" evidence="4">
    <location>
        <begin position="97"/>
        <end position="236"/>
    </location>
</feature>
<dbReference type="GO" id="GO:0005524">
    <property type="term" value="F:ATP binding"/>
    <property type="evidence" value="ECO:0007669"/>
    <property type="project" value="UniProtKB-KW"/>
</dbReference>
<dbReference type="EMBL" id="VLJN01000010">
    <property type="protein sequence ID" value="TWG87224.1"/>
    <property type="molecule type" value="Genomic_DNA"/>
</dbReference>
<evidence type="ECO:0000259" key="4">
    <source>
        <dbReference type="SMART" id="SM01043"/>
    </source>
</evidence>
<dbReference type="InterPro" id="IPR001054">
    <property type="entry name" value="A/G_cyclase"/>
</dbReference>
<dbReference type="InterPro" id="IPR029787">
    <property type="entry name" value="Nucleotide_cyclase"/>
</dbReference>
<dbReference type="SUPFAM" id="SSF48452">
    <property type="entry name" value="TPR-like"/>
    <property type="match status" value="3"/>
</dbReference>
<dbReference type="Gene3D" id="1.25.40.10">
    <property type="entry name" value="Tetratricopeptide repeat domain"/>
    <property type="match status" value="3"/>
</dbReference>
<evidence type="ECO:0000313" key="5">
    <source>
        <dbReference type="EMBL" id="TWG87224.1"/>
    </source>
</evidence>
<dbReference type="SUPFAM" id="SSF46894">
    <property type="entry name" value="C-terminal effector domain of the bipartite response regulators"/>
    <property type="match status" value="1"/>
</dbReference>
<feature type="region of interest" description="Disordered" evidence="3">
    <location>
        <begin position="242"/>
        <end position="290"/>
    </location>
</feature>
<dbReference type="CDD" id="cd07302">
    <property type="entry name" value="CHD"/>
    <property type="match status" value="1"/>
</dbReference>
<keyword evidence="6" id="KW-1185">Reference proteome</keyword>
<dbReference type="InterPro" id="IPR005158">
    <property type="entry name" value="BTAD"/>
</dbReference>
<dbReference type="GO" id="GO:0009190">
    <property type="term" value="P:cyclic nucleotide biosynthetic process"/>
    <property type="evidence" value="ECO:0007669"/>
    <property type="project" value="InterPro"/>
</dbReference>
<dbReference type="OrthoDB" id="135231at2"/>
<sequence length="1334" mass="142393">MASVRLDLLGGFQLSAQGGTPITLSARKACALLAYLALAGGKPQPRDKLAALLWPDSHAEQARTSLRQALTALRKGLCGCEAVLVDADRVALGAIDVDVMAFEEGIRAGTPAALEHALSLYRGDLLEGFDAAAAGFDHWLAIERERLRGLALVALHTLLDHYERAGEADRAIAWGVRLLALDALQEGVHRALMRLYDRQGRQALALKQYRLCRMALTRELGVGPEPETEALHQAILRARRNVPGSAPGGAPAGELAGEPADAMPADAGAPMPGAAPRGTAAPSAGDPAPEPRHAVVVVASVDEAAVAGVDAELLHAWLVDWRERARRLAAQCGGTMTHEPGARITVVFGVPVAHGNDAERAVHVATALHGAGGDGPAHSPAWSVRVGVASGQVLFAPASPGRAMTLTGAPVNVAARVMEQAASGEVVVSNRVFLALPGRLEAERLPDLHVAGIAEPIPLWRLRRFLDAAETPPQHAFVGRQAELMMLAGVAGDCLKSGHGRVVVIRGEAGIGKSRLAERFVALAREHGMDALRALVLDFGVSSADEPLRVLVRALLGVDAAAGIDARRAAIDGALADGRIDEDDVPFAFDLLDLPHPAAQASALAAMDAAARQRGVQRFVASLICRRSKVKALLIVVEDVHWADRGLLDCLARVAATTRGCPLVLALTVRPEEDPLDSGWRAAAGTASLTTIDLGPLNQAEARELAGRYRHLDAPLADSCIRRAEGNPLFLDQLLRNAHDGPDASALPGSLQSIVRARLDRLPEDQRHALQAGAVLGQRFSPGALRHVLARDDDPCDALVREALLRPEGDDYLFMHALIHEAIYATLLRSRRLALHRRAAEWYETRDTVLWAEHLDAAADPAAPAAYEAAARHEAAHFRNERALRLVERGLQIVTDPAGKLALACLRGELMLNLGQPAEALAAFRHAVELAAAPLERARAWLGVAAALRLLDRYDEALHALHEAEAPAEAAGDAEMLAQIESLRGNVHFPMGNIEACLAAHQRALRHAGTAGSALAEARALGGLGDAYYQQGRVVTARAHFVRCVELARARGFVRIEGANLPMVGAVDLLCNAVAEALDSCDEAVRIARRIGDGRIEMLAYDVMASTHYVQADWPGLQQHAERGLALARRIGARRFEAELLARRAVAIAAQGYADDAEALLDEALALSHASGLRYSGPMILGFLARTTRDPGRRRRALEEGEALLAQGCVSHCHLDLYEAAIEVSLHAGLWDEAERYAGALDRYTRAERFPWADFQIRRARALAAWGRAVEGTAGPDADGLHARLMALRNEAIAAGMFGPLARIDAALRQRGAAPQAPPRRRPAGHQGRRRTSP</sequence>
<dbReference type="Gene3D" id="3.30.70.1230">
    <property type="entry name" value="Nucleotide cyclase"/>
    <property type="match status" value="1"/>
</dbReference>
<dbReference type="Pfam" id="PF13424">
    <property type="entry name" value="TPR_12"/>
    <property type="match status" value="1"/>
</dbReference>
<dbReference type="GO" id="GO:0006355">
    <property type="term" value="P:regulation of DNA-templated transcription"/>
    <property type="evidence" value="ECO:0007669"/>
    <property type="project" value="InterPro"/>
</dbReference>
<evidence type="ECO:0000313" key="6">
    <source>
        <dbReference type="Proteomes" id="UP000318141"/>
    </source>
</evidence>
<dbReference type="InterPro" id="IPR036388">
    <property type="entry name" value="WH-like_DNA-bd_sf"/>
</dbReference>
<dbReference type="GO" id="GO:0005737">
    <property type="term" value="C:cytoplasm"/>
    <property type="evidence" value="ECO:0007669"/>
    <property type="project" value="TreeGrafter"/>
</dbReference>
<gene>
    <name evidence="5" type="ORF">L602_001800000320</name>
</gene>
<keyword evidence="1" id="KW-0547">Nucleotide-binding</keyword>